<dbReference type="Gene3D" id="3.40.50.720">
    <property type="entry name" value="NAD(P)-binding Rossmann-like Domain"/>
    <property type="match status" value="1"/>
</dbReference>
<dbReference type="InterPro" id="IPR020904">
    <property type="entry name" value="Sc_DH/Rdtase_CS"/>
</dbReference>
<gene>
    <name evidence="4" type="ORF">OBBRIDRAFT_824841</name>
</gene>
<dbReference type="InterPro" id="IPR036291">
    <property type="entry name" value="NAD(P)-bd_dom_sf"/>
</dbReference>
<dbReference type="GO" id="GO:0048038">
    <property type="term" value="F:quinone binding"/>
    <property type="evidence" value="ECO:0007669"/>
    <property type="project" value="TreeGrafter"/>
</dbReference>
<dbReference type="FunFam" id="3.40.50.720:FF:000084">
    <property type="entry name" value="Short-chain dehydrogenase reductase"/>
    <property type="match status" value="1"/>
</dbReference>
<keyword evidence="2" id="KW-0521">NADP</keyword>
<dbReference type="PROSITE" id="PS00061">
    <property type="entry name" value="ADH_SHORT"/>
    <property type="match status" value="1"/>
</dbReference>
<organism evidence="4 5">
    <name type="scientific">Obba rivulosa</name>
    <dbReference type="NCBI Taxonomy" id="1052685"/>
    <lineage>
        <taxon>Eukaryota</taxon>
        <taxon>Fungi</taxon>
        <taxon>Dikarya</taxon>
        <taxon>Basidiomycota</taxon>
        <taxon>Agaricomycotina</taxon>
        <taxon>Agaricomycetes</taxon>
        <taxon>Polyporales</taxon>
        <taxon>Gelatoporiaceae</taxon>
        <taxon>Obba</taxon>
    </lineage>
</organism>
<dbReference type="OrthoDB" id="498125at2759"/>
<dbReference type="PANTHER" id="PTHR42760:SF121">
    <property type="entry name" value="3-OXOACYL-(ACYL-CARRIER-PROTEIN) REDUCTASE"/>
    <property type="match status" value="1"/>
</dbReference>
<comment type="similarity">
    <text evidence="1">Belongs to the short-chain dehydrogenases/reductases (SDR) family.</text>
</comment>
<dbReference type="PRINTS" id="PR00081">
    <property type="entry name" value="GDHRDH"/>
</dbReference>
<proteinExistence type="inferred from homology"/>
<feature type="region of interest" description="Disordered" evidence="3">
    <location>
        <begin position="1"/>
        <end position="21"/>
    </location>
</feature>
<dbReference type="Pfam" id="PF13561">
    <property type="entry name" value="adh_short_C2"/>
    <property type="match status" value="1"/>
</dbReference>
<reference evidence="4 5" key="1">
    <citation type="submission" date="2016-07" db="EMBL/GenBank/DDBJ databases">
        <title>Draft genome of the white-rot fungus Obba rivulosa 3A-2.</title>
        <authorList>
            <consortium name="DOE Joint Genome Institute"/>
            <person name="Miettinen O."/>
            <person name="Riley R."/>
            <person name="Acob R."/>
            <person name="Barry K."/>
            <person name="Cullen D."/>
            <person name="De Vries R."/>
            <person name="Hainaut M."/>
            <person name="Hatakka A."/>
            <person name="Henrissat B."/>
            <person name="Hilden K."/>
            <person name="Kuo R."/>
            <person name="Labutti K."/>
            <person name="Lipzen A."/>
            <person name="Makela M.R."/>
            <person name="Sandor L."/>
            <person name="Spatafora J.W."/>
            <person name="Grigoriev I.V."/>
            <person name="Hibbett D.S."/>
        </authorList>
    </citation>
    <scope>NUCLEOTIDE SEQUENCE [LARGE SCALE GENOMIC DNA]</scope>
    <source>
        <strain evidence="4 5">3A-2</strain>
    </source>
</reference>
<dbReference type="InterPro" id="IPR002347">
    <property type="entry name" value="SDR_fam"/>
</dbReference>
<dbReference type="AlphaFoldDB" id="A0A8E2DL76"/>
<protein>
    <submittedName>
        <fullName evidence="4">NAD(P)-binding protein</fullName>
    </submittedName>
</protein>
<evidence type="ECO:0000313" key="4">
    <source>
        <dbReference type="EMBL" id="OCH92245.1"/>
    </source>
</evidence>
<evidence type="ECO:0000256" key="3">
    <source>
        <dbReference type="SAM" id="MobiDB-lite"/>
    </source>
</evidence>
<dbReference type="Proteomes" id="UP000250043">
    <property type="component" value="Unassembled WGS sequence"/>
</dbReference>
<dbReference type="GO" id="GO:0016616">
    <property type="term" value="F:oxidoreductase activity, acting on the CH-OH group of donors, NAD or NADP as acceptor"/>
    <property type="evidence" value="ECO:0007669"/>
    <property type="project" value="TreeGrafter"/>
</dbReference>
<dbReference type="PRINTS" id="PR00080">
    <property type="entry name" value="SDRFAMILY"/>
</dbReference>
<evidence type="ECO:0000256" key="2">
    <source>
        <dbReference type="ARBA" id="ARBA00022857"/>
    </source>
</evidence>
<dbReference type="SUPFAM" id="SSF51735">
    <property type="entry name" value="NAD(P)-binding Rossmann-fold domains"/>
    <property type="match status" value="1"/>
</dbReference>
<accession>A0A8E2DL76</accession>
<evidence type="ECO:0000256" key="1">
    <source>
        <dbReference type="ARBA" id="ARBA00006484"/>
    </source>
</evidence>
<name>A0A8E2DL76_9APHY</name>
<sequence length="294" mass="31342">MATHPPTADPTVFSTQDERRHHEGHFTALPNSSIPSPRVALITGAGQGIGRAIALRLARDGYHTALDDMPSNKTALEETAELVRKRHSRNAITIYIDVSKEDQVGEMIDRTVRELGGLDVMVANAGVALLEPFIDSSMSVWEKTMNVNVFGIMLCYKHAARAMIAQGRGGRLIAACSIAGKRGDPDSAAYCASKFAVRGLSQSAAIELAPHGINVNCYAPGAIHTNLLDEVDKKYTAEEGEPVGSYIKKRAEGIPAGRVGTPEDVAGVVSWLASEDSKFVTGQAITVDGGTLFD</sequence>
<evidence type="ECO:0000313" key="5">
    <source>
        <dbReference type="Proteomes" id="UP000250043"/>
    </source>
</evidence>
<dbReference type="GO" id="GO:0006633">
    <property type="term" value="P:fatty acid biosynthetic process"/>
    <property type="evidence" value="ECO:0007669"/>
    <property type="project" value="TreeGrafter"/>
</dbReference>
<keyword evidence="5" id="KW-1185">Reference proteome</keyword>
<dbReference type="PANTHER" id="PTHR42760">
    <property type="entry name" value="SHORT-CHAIN DEHYDROGENASES/REDUCTASES FAMILY MEMBER"/>
    <property type="match status" value="1"/>
</dbReference>
<dbReference type="EMBL" id="KV722372">
    <property type="protein sequence ID" value="OCH92245.1"/>
    <property type="molecule type" value="Genomic_DNA"/>
</dbReference>